<keyword evidence="3 8" id="KW-0507">mRNA processing</keyword>
<protein>
    <recommendedName>
        <fullName evidence="8">Ribonuclease 3</fullName>
        <ecNumber evidence="8">3.1.26.3</ecNumber>
    </recommendedName>
    <alternativeName>
        <fullName evidence="8">Ribonuclease III</fullName>
        <shortName evidence="8">RNase III</shortName>
    </alternativeName>
</protein>
<dbReference type="Proteomes" id="UP000784128">
    <property type="component" value="Unassembled WGS sequence"/>
</dbReference>
<evidence type="ECO:0000259" key="10">
    <source>
        <dbReference type="PROSITE" id="PS50142"/>
    </source>
</evidence>
<dbReference type="PANTHER" id="PTHR11207">
    <property type="entry name" value="RIBONUCLEASE III"/>
    <property type="match status" value="1"/>
</dbReference>
<keyword evidence="8" id="KW-0699">rRNA-binding</keyword>
<comment type="caution">
    <text evidence="11">The sequence shown here is derived from an EMBL/GenBank/DDBJ whole genome shotgun (WGS) entry which is preliminary data.</text>
</comment>
<evidence type="ECO:0000256" key="6">
    <source>
        <dbReference type="ARBA" id="ARBA00022801"/>
    </source>
</evidence>
<dbReference type="CDD" id="cd10845">
    <property type="entry name" value="DSRM_RNAse_III_family"/>
    <property type="match status" value="1"/>
</dbReference>
<dbReference type="EC" id="3.1.26.3" evidence="8"/>
<comment type="catalytic activity">
    <reaction evidence="1 8">
        <text>Endonucleolytic cleavage to 5'-phosphomonoester.</text>
        <dbReference type="EC" id="3.1.26.3"/>
    </reaction>
</comment>
<keyword evidence="12" id="KW-1185">Reference proteome</keyword>
<comment type="subunit">
    <text evidence="8">Homodimer.</text>
</comment>
<comment type="similarity">
    <text evidence="2">Belongs to the ribonuclease III family.</text>
</comment>
<comment type="cofactor">
    <cofactor evidence="8">
        <name>Mg(2+)</name>
        <dbReference type="ChEBI" id="CHEBI:18420"/>
    </cofactor>
</comment>
<evidence type="ECO:0000256" key="8">
    <source>
        <dbReference type="HAMAP-Rule" id="MF_00104"/>
    </source>
</evidence>
<comment type="function">
    <text evidence="8">Digests double-stranded RNA. Involved in the processing of primary rRNA transcript to yield the immediate precursors to the large and small rRNAs (23S and 16S). Processes some mRNAs, and tRNAs when they are encoded in the rRNA operon. Processes pre-crRNA and tracrRNA of type II CRISPR loci if present in the organism.</text>
</comment>
<dbReference type="GO" id="GO:0004525">
    <property type="term" value="F:ribonuclease III activity"/>
    <property type="evidence" value="ECO:0007669"/>
    <property type="project" value="UniProtKB-EC"/>
</dbReference>
<evidence type="ECO:0000256" key="4">
    <source>
        <dbReference type="ARBA" id="ARBA00022722"/>
    </source>
</evidence>
<accession>A0ABS5U7R1</accession>
<keyword evidence="8" id="KW-0698">rRNA processing</keyword>
<dbReference type="InterPro" id="IPR011907">
    <property type="entry name" value="RNase_III"/>
</dbReference>
<keyword evidence="8" id="KW-0963">Cytoplasm</keyword>
<keyword evidence="7 8" id="KW-0694">RNA-binding</keyword>
<dbReference type="HAMAP" id="MF_00104">
    <property type="entry name" value="RNase_III"/>
    <property type="match status" value="1"/>
</dbReference>
<dbReference type="CDD" id="cd00593">
    <property type="entry name" value="RIBOc"/>
    <property type="match status" value="1"/>
</dbReference>
<feature type="binding site" evidence="8">
    <location>
        <position position="119"/>
    </location>
    <ligand>
        <name>Mg(2+)</name>
        <dbReference type="ChEBI" id="CHEBI:18420"/>
    </ligand>
</feature>
<dbReference type="Gene3D" id="3.30.160.20">
    <property type="match status" value="1"/>
</dbReference>
<dbReference type="SUPFAM" id="SSF69065">
    <property type="entry name" value="RNase III domain-like"/>
    <property type="match status" value="1"/>
</dbReference>
<dbReference type="PROSITE" id="PS50142">
    <property type="entry name" value="RNASE_3_2"/>
    <property type="match status" value="1"/>
</dbReference>
<evidence type="ECO:0000256" key="2">
    <source>
        <dbReference type="ARBA" id="ARBA00010183"/>
    </source>
</evidence>
<feature type="active site" evidence="8">
    <location>
        <position position="50"/>
    </location>
</feature>
<sequence length="232" mass="25598">METDLQYLEQCLDYKFVSSHLAVNALIHPSYGNEKGGAGADYQRLEFLGDAVLGMLLAESLFNRFAQSDEGTLSRYRSQMADQSTLAAVARNFGLGQFILLGRGEEQTAGREKDSILADVLEALIAAVYLDGGLENARRVIVRLYGEILEKPESLFAINDAKSELQELLSMRRLSPPYYHLVEESGPPHQRHFHFQVLVGDRVAGEGEGRSKKSAQQAAAVMALKHLREAGS</sequence>
<evidence type="ECO:0000256" key="3">
    <source>
        <dbReference type="ARBA" id="ARBA00022664"/>
    </source>
</evidence>
<dbReference type="Pfam" id="PF00035">
    <property type="entry name" value="dsrm"/>
    <property type="match status" value="1"/>
</dbReference>
<dbReference type="Pfam" id="PF14622">
    <property type="entry name" value="Ribonucleas_3_3"/>
    <property type="match status" value="1"/>
</dbReference>
<reference evidence="11 12" key="1">
    <citation type="submission" date="2021-05" db="EMBL/GenBank/DDBJ databases">
        <title>The draft genome of Geobacter chapellei DSM 13688.</title>
        <authorList>
            <person name="Xu Z."/>
            <person name="Masuda Y."/>
            <person name="Itoh H."/>
            <person name="Senoo K."/>
        </authorList>
    </citation>
    <scope>NUCLEOTIDE SEQUENCE [LARGE SCALE GENOMIC DNA]</scope>
    <source>
        <strain evidence="11 12">DSM 13688</strain>
    </source>
</reference>
<keyword evidence="4 8" id="KW-0540">Nuclease</keyword>
<evidence type="ECO:0000313" key="11">
    <source>
        <dbReference type="EMBL" id="MBT1071689.1"/>
    </source>
</evidence>
<dbReference type="SMART" id="SM00358">
    <property type="entry name" value="DSRM"/>
    <property type="match status" value="1"/>
</dbReference>
<dbReference type="InterPro" id="IPR014720">
    <property type="entry name" value="dsRBD_dom"/>
</dbReference>
<keyword evidence="8" id="KW-0819">tRNA processing</keyword>
<name>A0ABS5U7R1_9BACT</name>
<evidence type="ECO:0000256" key="5">
    <source>
        <dbReference type="ARBA" id="ARBA00022759"/>
    </source>
</evidence>
<organism evidence="11 12">
    <name type="scientific">Pelotalea chapellei</name>
    <dbReference type="NCBI Taxonomy" id="44671"/>
    <lineage>
        <taxon>Bacteria</taxon>
        <taxon>Pseudomonadati</taxon>
        <taxon>Thermodesulfobacteriota</taxon>
        <taxon>Desulfuromonadia</taxon>
        <taxon>Geobacterales</taxon>
        <taxon>Geobacteraceae</taxon>
        <taxon>Pelotalea</taxon>
    </lineage>
</organism>
<feature type="domain" description="RNase III" evidence="10">
    <location>
        <begin position="5"/>
        <end position="133"/>
    </location>
</feature>
<keyword evidence="8" id="KW-0479">Metal-binding</keyword>
<dbReference type="EMBL" id="JAHDYS010000006">
    <property type="protein sequence ID" value="MBT1071689.1"/>
    <property type="molecule type" value="Genomic_DNA"/>
</dbReference>
<dbReference type="InterPro" id="IPR000999">
    <property type="entry name" value="RNase_III_dom"/>
</dbReference>
<feature type="active site" evidence="8">
    <location>
        <position position="122"/>
    </location>
</feature>
<evidence type="ECO:0000259" key="9">
    <source>
        <dbReference type="PROSITE" id="PS50137"/>
    </source>
</evidence>
<dbReference type="RefSeq" id="WP_214297729.1">
    <property type="nucleotide sequence ID" value="NZ_JAHDYS010000006.1"/>
</dbReference>
<keyword evidence="6 8" id="KW-0378">Hydrolase</keyword>
<dbReference type="SMART" id="SM00535">
    <property type="entry name" value="RIBOc"/>
    <property type="match status" value="1"/>
</dbReference>
<feature type="binding site" evidence="8">
    <location>
        <position position="46"/>
    </location>
    <ligand>
        <name>Mg(2+)</name>
        <dbReference type="ChEBI" id="CHEBI:18420"/>
    </ligand>
</feature>
<evidence type="ECO:0000313" key="12">
    <source>
        <dbReference type="Proteomes" id="UP000784128"/>
    </source>
</evidence>
<proteinExistence type="inferred from homology"/>
<gene>
    <name evidence="8 11" type="primary">rnc</name>
    <name evidence="11" type="ORF">KJB30_07835</name>
</gene>
<dbReference type="SUPFAM" id="SSF54768">
    <property type="entry name" value="dsRNA-binding domain-like"/>
    <property type="match status" value="1"/>
</dbReference>
<feature type="binding site" evidence="8">
    <location>
        <position position="122"/>
    </location>
    <ligand>
        <name>Mg(2+)</name>
        <dbReference type="ChEBI" id="CHEBI:18420"/>
    </ligand>
</feature>
<dbReference type="NCBIfam" id="TIGR02191">
    <property type="entry name" value="RNaseIII"/>
    <property type="match status" value="1"/>
</dbReference>
<dbReference type="PROSITE" id="PS00517">
    <property type="entry name" value="RNASE_3_1"/>
    <property type="match status" value="1"/>
</dbReference>
<keyword evidence="5 8" id="KW-0255">Endonuclease</keyword>
<evidence type="ECO:0000256" key="7">
    <source>
        <dbReference type="ARBA" id="ARBA00022884"/>
    </source>
</evidence>
<dbReference type="PROSITE" id="PS50137">
    <property type="entry name" value="DS_RBD"/>
    <property type="match status" value="1"/>
</dbReference>
<dbReference type="Gene3D" id="1.10.1520.10">
    <property type="entry name" value="Ribonuclease III domain"/>
    <property type="match status" value="1"/>
</dbReference>
<comment type="subcellular location">
    <subcellularLocation>
        <location evidence="8">Cytoplasm</location>
    </subcellularLocation>
</comment>
<keyword evidence="8" id="KW-0460">Magnesium</keyword>
<feature type="domain" description="DRBM" evidence="9">
    <location>
        <begin position="160"/>
        <end position="229"/>
    </location>
</feature>
<dbReference type="InterPro" id="IPR036389">
    <property type="entry name" value="RNase_III_sf"/>
</dbReference>
<evidence type="ECO:0000256" key="1">
    <source>
        <dbReference type="ARBA" id="ARBA00000109"/>
    </source>
</evidence>
<dbReference type="PANTHER" id="PTHR11207:SF0">
    <property type="entry name" value="RIBONUCLEASE 3"/>
    <property type="match status" value="1"/>
</dbReference>